<comment type="caution">
    <text evidence="6">The sequence shown here is derived from an EMBL/GenBank/DDBJ whole genome shotgun (WGS) entry which is preliminary data.</text>
</comment>
<comment type="similarity">
    <text evidence="3 4">Belongs to the RlpA family.</text>
</comment>
<evidence type="ECO:0000256" key="4">
    <source>
        <dbReference type="RuleBase" id="RU003495"/>
    </source>
</evidence>
<dbReference type="GO" id="GO:0008932">
    <property type="term" value="F:lytic endotransglycosylase activity"/>
    <property type="evidence" value="ECO:0007669"/>
    <property type="project" value="UniProtKB-UniRule"/>
</dbReference>
<reference evidence="6" key="2">
    <citation type="submission" date="2020-09" db="EMBL/GenBank/DDBJ databases">
        <authorList>
            <person name="Sun Q."/>
            <person name="Kim S."/>
        </authorList>
    </citation>
    <scope>NUCLEOTIDE SEQUENCE</scope>
    <source>
        <strain evidence="6">KCTC 12368</strain>
    </source>
</reference>
<reference evidence="6" key="1">
    <citation type="journal article" date="2014" name="Int. J. Syst. Evol. Microbiol.">
        <title>Complete genome sequence of Corynebacterium casei LMG S-19264T (=DSM 44701T), isolated from a smear-ripened cheese.</title>
        <authorList>
            <consortium name="US DOE Joint Genome Institute (JGI-PGF)"/>
            <person name="Walter F."/>
            <person name="Albersmeier A."/>
            <person name="Kalinowski J."/>
            <person name="Ruckert C."/>
        </authorList>
    </citation>
    <scope>NUCLEOTIDE SEQUENCE</scope>
    <source>
        <strain evidence="6">KCTC 12368</strain>
    </source>
</reference>
<protein>
    <recommendedName>
        <fullName evidence="3">Probable endolytic peptidoglycan transglycosylase RlpA</fullName>
        <ecNumber evidence="3">4.2.2.-</ecNumber>
    </recommendedName>
</protein>
<keyword evidence="1 3" id="KW-0456">Lyase</keyword>
<organism evidence="6 7">
    <name type="scientific">Echinicola pacifica</name>
    <dbReference type="NCBI Taxonomy" id="346377"/>
    <lineage>
        <taxon>Bacteria</taxon>
        <taxon>Pseudomonadati</taxon>
        <taxon>Bacteroidota</taxon>
        <taxon>Cytophagia</taxon>
        <taxon>Cytophagales</taxon>
        <taxon>Cyclobacteriaceae</taxon>
        <taxon>Echinicola</taxon>
    </lineage>
</organism>
<dbReference type="InterPro" id="IPR009009">
    <property type="entry name" value="RlpA-like_DPBB"/>
</dbReference>
<dbReference type="InterPro" id="IPR034718">
    <property type="entry name" value="RlpA"/>
</dbReference>
<dbReference type="PANTHER" id="PTHR34183">
    <property type="entry name" value="ENDOLYTIC PEPTIDOGLYCAN TRANSGLYCOSYLASE RLPA"/>
    <property type="match status" value="1"/>
</dbReference>
<keyword evidence="7" id="KW-1185">Reference proteome</keyword>
<evidence type="ECO:0000256" key="3">
    <source>
        <dbReference type="HAMAP-Rule" id="MF_02071"/>
    </source>
</evidence>
<dbReference type="EMBL" id="BMWX01000005">
    <property type="protein sequence ID" value="GGZ34145.1"/>
    <property type="molecule type" value="Genomic_DNA"/>
</dbReference>
<dbReference type="InterPro" id="IPR036908">
    <property type="entry name" value="RlpA-like_sf"/>
</dbReference>
<evidence type="ECO:0000313" key="7">
    <source>
        <dbReference type="Proteomes" id="UP000619457"/>
    </source>
</evidence>
<dbReference type="Gene3D" id="2.40.40.10">
    <property type="entry name" value="RlpA-like domain"/>
    <property type="match status" value="1"/>
</dbReference>
<sequence length="169" mass="18804">MLVLSPLLVSAQIGPQTDTTLVIQEGVASYYGRIFHNRRTANGEVFDMEGFTAAHKNLPFGTMVRVTNKKNGKEVIVKINDRLPQNSKRTIDLARGAAKQIGMIQMGLAPVQISLIEPTAVADLRGYYQDNKPETMRLRDFSDPVIVEKDSSTIFTLTHLIPETQSLNF</sequence>
<dbReference type="GO" id="GO:0000270">
    <property type="term" value="P:peptidoglycan metabolic process"/>
    <property type="evidence" value="ECO:0007669"/>
    <property type="project" value="UniProtKB-UniRule"/>
</dbReference>
<dbReference type="NCBIfam" id="TIGR00413">
    <property type="entry name" value="rlpA"/>
    <property type="match status" value="1"/>
</dbReference>
<accession>A0A918UTL3</accession>
<gene>
    <name evidence="3" type="primary">rlpA</name>
    <name evidence="6" type="ORF">GCM10007049_29340</name>
</gene>
<dbReference type="EC" id="4.2.2.-" evidence="3"/>
<dbReference type="InterPro" id="IPR012997">
    <property type="entry name" value="RplA"/>
</dbReference>
<dbReference type="AlphaFoldDB" id="A0A918UTL3"/>
<dbReference type="CDD" id="cd22268">
    <property type="entry name" value="DPBB_RlpA-like"/>
    <property type="match status" value="1"/>
</dbReference>
<dbReference type="GO" id="GO:0071555">
    <property type="term" value="P:cell wall organization"/>
    <property type="evidence" value="ECO:0007669"/>
    <property type="project" value="UniProtKB-KW"/>
</dbReference>
<evidence type="ECO:0000259" key="5">
    <source>
        <dbReference type="Pfam" id="PF03330"/>
    </source>
</evidence>
<dbReference type="Pfam" id="PF03330">
    <property type="entry name" value="DPBB_1"/>
    <property type="match status" value="1"/>
</dbReference>
<evidence type="ECO:0000256" key="1">
    <source>
        <dbReference type="ARBA" id="ARBA00023239"/>
    </source>
</evidence>
<name>A0A918UTL3_9BACT</name>
<dbReference type="Proteomes" id="UP000619457">
    <property type="component" value="Unassembled WGS sequence"/>
</dbReference>
<keyword evidence="2 3" id="KW-0961">Cell wall biogenesis/degradation</keyword>
<evidence type="ECO:0000256" key="2">
    <source>
        <dbReference type="ARBA" id="ARBA00023316"/>
    </source>
</evidence>
<feature type="domain" description="RlpA-like protein double-psi beta-barrel" evidence="5">
    <location>
        <begin position="25"/>
        <end position="113"/>
    </location>
</feature>
<comment type="function">
    <text evidence="3">Lytic transglycosylase with a strong preference for naked glycan strands that lack stem peptides.</text>
</comment>
<dbReference type="PANTHER" id="PTHR34183:SF1">
    <property type="entry name" value="ENDOLYTIC PEPTIDOGLYCAN TRANSGLYCOSYLASE RLPA"/>
    <property type="match status" value="1"/>
</dbReference>
<dbReference type="SUPFAM" id="SSF50685">
    <property type="entry name" value="Barwin-like endoglucanases"/>
    <property type="match status" value="1"/>
</dbReference>
<proteinExistence type="inferred from homology"/>
<evidence type="ECO:0000313" key="6">
    <source>
        <dbReference type="EMBL" id="GGZ34145.1"/>
    </source>
</evidence>
<dbReference type="HAMAP" id="MF_02071">
    <property type="entry name" value="RlpA"/>
    <property type="match status" value="1"/>
</dbReference>